<evidence type="ECO:0000256" key="1">
    <source>
        <dbReference type="SAM" id="Coils"/>
    </source>
</evidence>
<sequence length="234" mass="27079">MGDQSLENMLTKIKQPALFFYPRDIFEKALGQDLKDLDSIGFTNTLIIRFEDGKIKPLQHAYEAMILLGRDKILSENFFEILKMSSSLNKEAFLFFLNQYTEHLNTWLNVTEITKNEAKNKASNYESTIQNYLNLQYHNTLDHYEELNSRFGHWLKKANFCKSFNRPIPSIEEIKQEESKIKIPKSFPKAPLKKLKPKAAPKKKAKTATPDVKVIDADLLIHVFNVDAKLLNQG</sequence>
<name>A0A7K1GGM1_9FLAO</name>
<accession>A0A7K1GGM1</accession>
<comment type="caution">
    <text evidence="2">The sequence shown here is derived from an EMBL/GenBank/DDBJ whole genome shotgun (WGS) entry which is preliminary data.</text>
</comment>
<dbReference type="Proteomes" id="UP000447545">
    <property type="component" value="Unassembled WGS sequence"/>
</dbReference>
<keyword evidence="3" id="KW-1185">Reference proteome</keyword>
<organism evidence="2 3">
    <name type="scientific">Winogradskyella ouciana</name>
    <dbReference type="NCBI Taxonomy" id="2608631"/>
    <lineage>
        <taxon>Bacteria</taxon>
        <taxon>Pseudomonadati</taxon>
        <taxon>Bacteroidota</taxon>
        <taxon>Flavobacteriia</taxon>
        <taxon>Flavobacteriales</taxon>
        <taxon>Flavobacteriaceae</taxon>
        <taxon>Winogradskyella</taxon>
    </lineage>
</organism>
<keyword evidence="1" id="KW-0175">Coiled coil</keyword>
<feature type="coiled-coil region" evidence="1">
    <location>
        <begin position="108"/>
        <end position="135"/>
    </location>
</feature>
<gene>
    <name evidence="2" type="ORF">F1003_11500</name>
</gene>
<reference evidence="2 3" key="1">
    <citation type="submission" date="2019-11" db="EMBL/GenBank/DDBJ databases">
        <title>Winogradskyella ouciana sp. nov., isolated from the hadal seawater of the Mariana Trench.</title>
        <authorList>
            <person name="Liu R."/>
        </authorList>
    </citation>
    <scope>NUCLEOTIDE SEQUENCE [LARGE SCALE GENOMIC DNA]</scope>
    <source>
        <strain evidence="2 3">ZXX205</strain>
    </source>
</reference>
<evidence type="ECO:0000313" key="3">
    <source>
        <dbReference type="Proteomes" id="UP000447545"/>
    </source>
</evidence>
<protein>
    <submittedName>
        <fullName evidence="2">Uncharacterized protein</fullName>
    </submittedName>
</protein>
<dbReference type="EMBL" id="WJYA01000006">
    <property type="protein sequence ID" value="MTE27558.1"/>
    <property type="molecule type" value="Genomic_DNA"/>
</dbReference>
<dbReference type="RefSeq" id="WP_155089574.1">
    <property type="nucleotide sequence ID" value="NZ_WJYA01000006.1"/>
</dbReference>
<proteinExistence type="predicted"/>
<evidence type="ECO:0000313" key="2">
    <source>
        <dbReference type="EMBL" id="MTE27558.1"/>
    </source>
</evidence>
<dbReference type="AlphaFoldDB" id="A0A7K1GGM1"/>